<keyword evidence="7" id="KW-1185">Reference proteome</keyword>
<proteinExistence type="predicted"/>
<keyword evidence="2" id="KW-0238">DNA-binding</keyword>
<dbReference type="Pfam" id="PF12833">
    <property type="entry name" value="HTH_18"/>
    <property type="match status" value="1"/>
</dbReference>
<evidence type="ECO:0000313" key="6">
    <source>
        <dbReference type="EMBL" id="MFC6332905.1"/>
    </source>
</evidence>
<evidence type="ECO:0000313" key="7">
    <source>
        <dbReference type="Proteomes" id="UP001596233"/>
    </source>
</evidence>
<dbReference type="RefSeq" id="WP_379233820.1">
    <property type="nucleotide sequence ID" value="NZ_JBHSTE010000003.1"/>
</dbReference>
<comment type="caution">
    <text evidence="6">The sequence shown here is derived from an EMBL/GenBank/DDBJ whole genome shotgun (WGS) entry which is preliminary data.</text>
</comment>
<dbReference type="InterPro" id="IPR009057">
    <property type="entry name" value="Homeodomain-like_sf"/>
</dbReference>
<keyword evidence="4" id="KW-0812">Transmembrane</keyword>
<dbReference type="SUPFAM" id="SSF46689">
    <property type="entry name" value="Homeodomain-like"/>
    <property type="match status" value="2"/>
</dbReference>
<evidence type="ECO:0000256" key="2">
    <source>
        <dbReference type="ARBA" id="ARBA00023125"/>
    </source>
</evidence>
<dbReference type="PANTHER" id="PTHR43280:SF2">
    <property type="entry name" value="HTH-TYPE TRANSCRIPTIONAL REGULATOR EXSA"/>
    <property type="match status" value="1"/>
</dbReference>
<reference evidence="7" key="1">
    <citation type="journal article" date="2019" name="Int. J. Syst. Evol. Microbiol.">
        <title>The Global Catalogue of Microorganisms (GCM) 10K type strain sequencing project: providing services to taxonomists for standard genome sequencing and annotation.</title>
        <authorList>
            <consortium name="The Broad Institute Genomics Platform"/>
            <consortium name="The Broad Institute Genome Sequencing Center for Infectious Disease"/>
            <person name="Wu L."/>
            <person name="Ma J."/>
        </authorList>
    </citation>
    <scope>NUCLEOTIDE SEQUENCE [LARGE SCALE GENOMIC DNA]</scope>
    <source>
        <strain evidence="7">PCU 280</strain>
    </source>
</reference>
<evidence type="ECO:0000256" key="1">
    <source>
        <dbReference type="ARBA" id="ARBA00023015"/>
    </source>
</evidence>
<dbReference type="Gene3D" id="1.10.10.60">
    <property type="entry name" value="Homeodomain-like"/>
    <property type="match status" value="2"/>
</dbReference>
<evidence type="ECO:0000256" key="4">
    <source>
        <dbReference type="SAM" id="Phobius"/>
    </source>
</evidence>
<dbReference type="PRINTS" id="PR00032">
    <property type="entry name" value="HTHARAC"/>
</dbReference>
<keyword evidence="1" id="KW-0805">Transcription regulation</keyword>
<feature type="transmembrane region" description="Helical" evidence="4">
    <location>
        <begin position="12"/>
        <end position="33"/>
    </location>
</feature>
<dbReference type="Proteomes" id="UP001596233">
    <property type="component" value="Unassembled WGS sequence"/>
</dbReference>
<dbReference type="PROSITE" id="PS01124">
    <property type="entry name" value="HTH_ARAC_FAMILY_2"/>
    <property type="match status" value="1"/>
</dbReference>
<feature type="transmembrane region" description="Helical" evidence="4">
    <location>
        <begin position="298"/>
        <end position="319"/>
    </location>
</feature>
<organism evidence="6 7">
    <name type="scientific">Paenibacillus septentrionalis</name>
    <dbReference type="NCBI Taxonomy" id="429342"/>
    <lineage>
        <taxon>Bacteria</taxon>
        <taxon>Bacillati</taxon>
        <taxon>Bacillota</taxon>
        <taxon>Bacilli</taxon>
        <taxon>Bacillales</taxon>
        <taxon>Paenibacillaceae</taxon>
        <taxon>Paenibacillus</taxon>
    </lineage>
</organism>
<dbReference type="PANTHER" id="PTHR43280">
    <property type="entry name" value="ARAC-FAMILY TRANSCRIPTIONAL REGULATOR"/>
    <property type="match status" value="1"/>
</dbReference>
<gene>
    <name evidence="6" type="ORF">ACFP56_09750</name>
</gene>
<keyword evidence="4" id="KW-0472">Membrane</keyword>
<accession>A0ABW1V581</accession>
<dbReference type="InterPro" id="IPR018060">
    <property type="entry name" value="HTH_AraC"/>
</dbReference>
<feature type="domain" description="HTH araC/xylS-type" evidence="5">
    <location>
        <begin position="654"/>
        <end position="753"/>
    </location>
</feature>
<keyword evidence="3" id="KW-0804">Transcription</keyword>
<dbReference type="InterPro" id="IPR018062">
    <property type="entry name" value="HTH_AraC-typ_CS"/>
</dbReference>
<keyword evidence="4" id="KW-1133">Transmembrane helix</keyword>
<evidence type="ECO:0000259" key="5">
    <source>
        <dbReference type="PROSITE" id="PS01124"/>
    </source>
</evidence>
<sequence length="758" mass="87582">MKRNIGLLHKFIVSYALIVVLPLLIILSFFYPFTMNIMKEKSTDWNEHSTEQLKNSMDIFTKYVYNLPSEILHNREIKPYMVNENPLQHIIIMNEMKKYNVIDAFIENALLYLKEADYFFSNKGSAYTLQDFDTRGVGYYYSNWSVDEMYDELQNLTSPIVRPVESVIVPGGHSVNLLSFVLPLPLGGSNSPGSLLILVKEHTILELMNASREDSNGIFIITDEHKRCLVSTLGCAAIEATDFSEVLKADIEFQGTVERTFQTDKYLVSEQISDSNGWHYIRLLPVSETIQDVKNIQFMTFVLLLIIVVLTSCVIYLSLRLNYQPIKRLVDAASSIFENKNKDELDEIETIHYALNQLTLTRDSLDNKIKLTEPKIRDQILLDLLLGHYDDWTSFKQDSVQYRITFPYPYITVAAILTEQEMDTQLVECCKQKLLQSEHNERLEVYILKSMYKRECLIILSHSKHAAVLDRLSQLQQHLSDAFKQECLIGMSNKQKIEDGIGIFYTAYLQASRCLEHIRFQRTTIIMAYSDAFQTAQGVVSYQSELIQTLELAIIRNDIEQIKALTKQIQSYMSNGGMPPHIRRTIYLNTMSILFNALEKHQQDNSSVLSNIEFVFQHRYTLDQMLSIMTDASHKLCELTADTVPNHSRRTPSEQILDLIEEHWSDPNLSLQFMADQFQMSTSNFSYHFKKTIGQNFKEYIDHLRIKQSIHLLKNSEQSIEGIALRVGYLNASSFIRSFKKIIGMTPGQYRDQLKPSD</sequence>
<protein>
    <submittedName>
        <fullName evidence="6">Helix-turn-helix domain-containing protein</fullName>
    </submittedName>
</protein>
<dbReference type="SMART" id="SM00342">
    <property type="entry name" value="HTH_ARAC"/>
    <property type="match status" value="1"/>
</dbReference>
<evidence type="ECO:0000256" key="3">
    <source>
        <dbReference type="ARBA" id="ARBA00023163"/>
    </source>
</evidence>
<dbReference type="InterPro" id="IPR020449">
    <property type="entry name" value="Tscrpt_reg_AraC-type_HTH"/>
</dbReference>
<dbReference type="PROSITE" id="PS00041">
    <property type="entry name" value="HTH_ARAC_FAMILY_1"/>
    <property type="match status" value="1"/>
</dbReference>
<name>A0ABW1V581_9BACL</name>
<dbReference type="EMBL" id="JBHSTE010000003">
    <property type="protein sequence ID" value="MFC6332905.1"/>
    <property type="molecule type" value="Genomic_DNA"/>
</dbReference>